<sequence>MLDYTGIKCPVCDVPFQQNDDIVVCPECGAPYHRACYQKEGKCIFEEELHKAGKAWEPPAPPVAPDPSTEIKDRECPICGTLNGHSALFCNRCGSSLVGEPQRYNNTYQNSNQEQGTVPPPSTPYGVPPVPQGNMYGGPFPFPMDPMGGVSPTEILDENVTFGDASKLIKQNTAYYMPVFRYMKQSGKNKFNFSAFLFSGAWMLYRKQYKFGILVTALMFCIYIAYLCFSIFIASPVLMELMQKAGMDLAEGFSPTNDQMIIISDIMSQNPIMYLQITLPMICLFCMLIVMIVVGFRGNKMYMKHCVRTVRDTKVAAAKTGEAEGALLEARGGVNVSIAICMFVCYMIIVNIPLFL</sequence>
<keyword evidence="2" id="KW-1133">Transmembrane helix</keyword>
<name>A0ABT1RY13_9FIRM</name>
<comment type="caution">
    <text evidence="3">The sequence shown here is derived from an EMBL/GenBank/DDBJ whole genome shotgun (WGS) entry which is preliminary data.</text>
</comment>
<keyword evidence="4" id="KW-1185">Reference proteome</keyword>
<feature type="compositionally biased region" description="Polar residues" evidence="1">
    <location>
        <begin position="104"/>
        <end position="115"/>
    </location>
</feature>
<accession>A0ABT1RY13</accession>
<gene>
    <name evidence="3" type="ORF">NE695_06540</name>
</gene>
<feature type="transmembrane region" description="Helical" evidence="2">
    <location>
        <begin position="211"/>
        <end position="234"/>
    </location>
</feature>
<dbReference type="Pfam" id="PF10947">
    <property type="entry name" value="DUF2628"/>
    <property type="match status" value="1"/>
</dbReference>
<dbReference type="GeneID" id="90532560"/>
<dbReference type="Proteomes" id="UP001524473">
    <property type="component" value="Unassembled WGS sequence"/>
</dbReference>
<dbReference type="SUPFAM" id="SSF57903">
    <property type="entry name" value="FYVE/PHD zinc finger"/>
    <property type="match status" value="1"/>
</dbReference>
<dbReference type="InterPro" id="IPR011011">
    <property type="entry name" value="Znf_FYVE_PHD"/>
</dbReference>
<feature type="transmembrane region" description="Helical" evidence="2">
    <location>
        <begin position="273"/>
        <end position="296"/>
    </location>
</feature>
<dbReference type="InterPro" id="IPR024399">
    <property type="entry name" value="DUF2628"/>
</dbReference>
<keyword evidence="2" id="KW-0812">Transmembrane</keyword>
<dbReference type="RefSeq" id="WP_066864467.1">
    <property type="nucleotide sequence ID" value="NZ_CABKVV010000014.1"/>
</dbReference>
<feature type="transmembrane region" description="Helical" evidence="2">
    <location>
        <begin position="336"/>
        <end position="355"/>
    </location>
</feature>
<evidence type="ECO:0000256" key="1">
    <source>
        <dbReference type="SAM" id="MobiDB-lite"/>
    </source>
</evidence>
<evidence type="ECO:0000313" key="3">
    <source>
        <dbReference type="EMBL" id="MCQ4839575.1"/>
    </source>
</evidence>
<evidence type="ECO:0000313" key="4">
    <source>
        <dbReference type="Proteomes" id="UP001524473"/>
    </source>
</evidence>
<proteinExistence type="predicted"/>
<reference evidence="3 4" key="1">
    <citation type="submission" date="2022-06" db="EMBL/GenBank/DDBJ databases">
        <title>Isolation of gut microbiota from human fecal samples.</title>
        <authorList>
            <person name="Pamer E.G."/>
            <person name="Barat B."/>
            <person name="Waligurski E."/>
            <person name="Medina S."/>
            <person name="Paddock L."/>
            <person name="Mostad J."/>
        </authorList>
    </citation>
    <scope>NUCLEOTIDE SEQUENCE [LARGE SCALE GENOMIC DNA]</scope>
    <source>
        <strain evidence="3 4">DFI.9.73</strain>
    </source>
</reference>
<evidence type="ECO:0000256" key="2">
    <source>
        <dbReference type="SAM" id="Phobius"/>
    </source>
</evidence>
<protein>
    <submittedName>
        <fullName evidence="3">DUF2628 domain-containing protein</fullName>
    </submittedName>
</protein>
<dbReference type="InterPro" id="IPR039522">
    <property type="entry name" value="RING_finger_1_prok"/>
</dbReference>
<dbReference type="Pfam" id="PF14446">
    <property type="entry name" value="Prok-RING_1"/>
    <property type="match status" value="1"/>
</dbReference>
<organism evidence="3 4">
    <name type="scientific">Neglectibacter timonensis</name>
    <dbReference type="NCBI Taxonomy" id="1776382"/>
    <lineage>
        <taxon>Bacteria</taxon>
        <taxon>Bacillati</taxon>
        <taxon>Bacillota</taxon>
        <taxon>Clostridia</taxon>
        <taxon>Eubacteriales</taxon>
        <taxon>Oscillospiraceae</taxon>
        <taxon>Neglectibacter</taxon>
    </lineage>
</organism>
<dbReference type="EMBL" id="JANFZH010000011">
    <property type="protein sequence ID" value="MCQ4839575.1"/>
    <property type="molecule type" value="Genomic_DNA"/>
</dbReference>
<keyword evidence="2" id="KW-0472">Membrane</keyword>
<feature type="region of interest" description="Disordered" evidence="1">
    <location>
        <begin position="104"/>
        <end position="124"/>
    </location>
</feature>
<dbReference type="CDD" id="cd15489">
    <property type="entry name" value="PHD_SF"/>
    <property type="match status" value="1"/>
</dbReference>